<keyword evidence="1" id="KW-0472">Membrane</keyword>
<organism evidence="2 3">
    <name type="scientific">Mongoliibacter ruber</name>
    <dbReference type="NCBI Taxonomy" id="1750599"/>
    <lineage>
        <taxon>Bacteria</taxon>
        <taxon>Pseudomonadati</taxon>
        <taxon>Bacteroidota</taxon>
        <taxon>Cytophagia</taxon>
        <taxon>Cytophagales</taxon>
        <taxon>Cyclobacteriaceae</taxon>
        <taxon>Mongoliibacter</taxon>
    </lineage>
</organism>
<comment type="caution">
    <text evidence="2">The sequence shown here is derived from an EMBL/GenBank/DDBJ whole genome shotgun (WGS) entry which is preliminary data.</text>
</comment>
<dbReference type="AlphaFoldDB" id="A0A2T0WS48"/>
<keyword evidence="1" id="KW-0812">Transmembrane</keyword>
<dbReference type="EMBL" id="PVTR01000002">
    <property type="protein sequence ID" value="PRY89528.1"/>
    <property type="molecule type" value="Genomic_DNA"/>
</dbReference>
<dbReference type="OrthoDB" id="5431540at2"/>
<sequence length="320" mass="38172">MVRVYRLVGIIIFSAMLIVCYFLEVSSKETNPEQHKVWSEDSILDESDFLRRPPFYEGKAAARISYNYRILDKPEVKVAVIVDRFHSFIHKHHASDYLIRHEAYHLKLAHYFATEINQSIKEKNLTYSETHQFVIDRIQRDRQYQKLYDRETNHSLIRAKQDYWEYKIDSMLNKSIDFPIFQETENIEVFFPETPKNLVLSIDDEKFNGYLLDKYGVKFWIVDIEFNSNDTLTIENYLVKILIAMGQSEIIVDANIPHPKAIFESYSQDTLENELVLDKLLLGKKSTYWLRTRYPIVEENEEVYKRMANQFFNSFKVIDE</sequence>
<dbReference type="RefSeq" id="WP_106132244.1">
    <property type="nucleotide sequence ID" value="NZ_PVTR01000002.1"/>
</dbReference>
<evidence type="ECO:0000313" key="3">
    <source>
        <dbReference type="Proteomes" id="UP000238157"/>
    </source>
</evidence>
<feature type="transmembrane region" description="Helical" evidence="1">
    <location>
        <begin position="7"/>
        <end position="24"/>
    </location>
</feature>
<evidence type="ECO:0000313" key="2">
    <source>
        <dbReference type="EMBL" id="PRY89528.1"/>
    </source>
</evidence>
<gene>
    <name evidence="2" type="ORF">CLW00_1023</name>
</gene>
<name>A0A2T0WS48_9BACT</name>
<keyword evidence="1" id="KW-1133">Transmembrane helix</keyword>
<protein>
    <submittedName>
        <fullName evidence="2">Uncharacterized protein</fullName>
    </submittedName>
</protein>
<keyword evidence="3" id="KW-1185">Reference proteome</keyword>
<dbReference type="Proteomes" id="UP000238157">
    <property type="component" value="Unassembled WGS sequence"/>
</dbReference>
<proteinExistence type="predicted"/>
<evidence type="ECO:0000256" key="1">
    <source>
        <dbReference type="SAM" id="Phobius"/>
    </source>
</evidence>
<accession>A0A2T0WS48</accession>
<reference evidence="2 3" key="1">
    <citation type="submission" date="2018-03" db="EMBL/GenBank/DDBJ databases">
        <title>Genomic Encyclopedia of Archaeal and Bacterial Type Strains, Phase II (KMG-II): from individual species to whole genera.</title>
        <authorList>
            <person name="Goeker M."/>
        </authorList>
    </citation>
    <scope>NUCLEOTIDE SEQUENCE [LARGE SCALE GENOMIC DNA]</scope>
    <source>
        <strain evidence="2 3">DSM 27929</strain>
    </source>
</reference>